<dbReference type="PANTHER" id="PTHR33408">
    <property type="entry name" value="TRANSPOSASE"/>
    <property type="match status" value="1"/>
</dbReference>
<feature type="domain" description="Transposase InsH N-terminal" evidence="1">
    <location>
        <begin position="18"/>
        <end position="109"/>
    </location>
</feature>
<evidence type="ECO:0000313" key="2">
    <source>
        <dbReference type="EMBL" id="SEB14098.1"/>
    </source>
</evidence>
<keyword evidence="3" id="KW-1185">Reference proteome</keyword>
<dbReference type="AlphaFoldDB" id="A0A1H4GYY3"/>
<dbReference type="Proteomes" id="UP000199397">
    <property type="component" value="Unassembled WGS sequence"/>
</dbReference>
<dbReference type="STRING" id="525918.SAMN05660964_03786"/>
<gene>
    <name evidence="2" type="ORF">SAMN05660964_03786</name>
</gene>
<dbReference type="OrthoDB" id="9182628at2"/>
<dbReference type="EMBL" id="FNQP01000048">
    <property type="protein sequence ID" value="SEB14098.1"/>
    <property type="molecule type" value="Genomic_DNA"/>
</dbReference>
<feature type="non-terminal residue" evidence="2">
    <location>
        <position position="183"/>
    </location>
</feature>
<proteinExistence type="predicted"/>
<protein>
    <submittedName>
        <fullName evidence="2">Transposase</fullName>
    </submittedName>
</protein>
<dbReference type="Pfam" id="PF05598">
    <property type="entry name" value="DUF772"/>
    <property type="match status" value="1"/>
</dbReference>
<evidence type="ECO:0000259" key="1">
    <source>
        <dbReference type="Pfam" id="PF05598"/>
    </source>
</evidence>
<organism evidence="2 3">
    <name type="scientific">Thiothrix caldifontis</name>
    <dbReference type="NCBI Taxonomy" id="525918"/>
    <lineage>
        <taxon>Bacteria</taxon>
        <taxon>Pseudomonadati</taxon>
        <taxon>Pseudomonadota</taxon>
        <taxon>Gammaproteobacteria</taxon>
        <taxon>Thiotrichales</taxon>
        <taxon>Thiotrichaceae</taxon>
        <taxon>Thiothrix</taxon>
    </lineage>
</organism>
<reference evidence="2 3" key="1">
    <citation type="submission" date="2016-10" db="EMBL/GenBank/DDBJ databases">
        <authorList>
            <person name="de Groot N.N."/>
        </authorList>
    </citation>
    <scope>NUCLEOTIDE SEQUENCE [LARGE SCALE GENOMIC DNA]</scope>
    <source>
        <strain evidence="2 3">DSM 21228</strain>
    </source>
</reference>
<dbReference type="RefSeq" id="WP_139282235.1">
    <property type="nucleotide sequence ID" value="NZ_FNQP01000048.1"/>
</dbReference>
<accession>A0A1H4GYY3</accession>
<dbReference type="InterPro" id="IPR008490">
    <property type="entry name" value="Transposase_InsH_N"/>
</dbReference>
<name>A0A1H4GYY3_9GAMM</name>
<evidence type="ECO:0000313" key="3">
    <source>
        <dbReference type="Proteomes" id="UP000199397"/>
    </source>
</evidence>
<sequence>MARYKPIHQGVKLLAVDFDRQILPGTFEYALRHLVDNELDLEGFHQRYKNDVQGAAAFDPAVLLKIILLAYSRGIISSRKIEAACRENMLFMAVSGDSQPHFTTLAAFIANAGELIAKLFAQVLLICDRQGLIGKEMFAIDGVKLPSNASKEKSGTRADFLRQAERMEKAAAKIIDKHQQADA</sequence>